<dbReference type="EMBL" id="KK117466">
    <property type="protein sequence ID" value="KFM70552.1"/>
    <property type="molecule type" value="Genomic_DNA"/>
</dbReference>
<feature type="chain" id="PRO_5001830042" evidence="1">
    <location>
        <begin position="20"/>
        <end position="76"/>
    </location>
</feature>
<feature type="signal peptide" evidence="1">
    <location>
        <begin position="1"/>
        <end position="19"/>
    </location>
</feature>
<proteinExistence type="predicted"/>
<organism evidence="2 3">
    <name type="scientific">Stegodyphus mimosarum</name>
    <name type="common">African social velvet spider</name>
    <dbReference type="NCBI Taxonomy" id="407821"/>
    <lineage>
        <taxon>Eukaryota</taxon>
        <taxon>Metazoa</taxon>
        <taxon>Ecdysozoa</taxon>
        <taxon>Arthropoda</taxon>
        <taxon>Chelicerata</taxon>
        <taxon>Arachnida</taxon>
        <taxon>Araneae</taxon>
        <taxon>Araneomorphae</taxon>
        <taxon>Entelegynae</taxon>
        <taxon>Eresoidea</taxon>
        <taxon>Eresidae</taxon>
        <taxon>Stegodyphus</taxon>
    </lineage>
</organism>
<protein>
    <submittedName>
        <fullName evidence="2">Uncharacterized protein</fullName>
    </submittedName>
</protein>
<reference evidence="2 3" key="1">
    <citation type="submission" date="2013-11" db="EMBL/GenBank/DDBJ databases">
        <title>Genome sequencing of Stegodyphus mimosarum.</title>
        <authorList>
            <person name="Bechsgaard J."/>
        </authorList>
    </citation>
    <scope>NUCLEOTIDE SEQUENCE [LARGE SCALE GENOMIC DNA]</scope>
</reference>
<dbReference type="AlphaFoldDB" id="A0A087TZL3"/>
<evidence type="ECO:0000256" key="1">
    <source>
        <dbReference type="SAM" id="SignalP"/>
    </source>
</evidence>
<sequence>MASVWTIVILMAFIKNIHLFSDAFPSKTDYSLADDFENFPRREFELQNICPNNCACHYLKQHLVISCDFKKLSYFP</sequence>
<evidence type="ECO:0000313" key="3">
    <source>
        <dbReference type="Proteomes" id="UP000054359"/>
    </source>
</evidence>
<gene>
    <name evidence="2" type="ORF">X975_09456</name>
</gene>
<keyword evidence="1" id="KW-0732">Signal</keyword>
<accession>A0A087TZL3</accession>
<dbReference type="Proteomes" id="UP000054359">
    <property type="component" value="Unassembled WGS sequence"/>
</dbReference>
<feature type="non-terminal residue" evidence="2">
    <location>
        <position position="76"/>
    </location>
</feature>
<keyword evidence="3" id="KW-1185">Reference proteome</keyword>
<name>A0A087TZL3_STEMI</name>
<evidence type="ECO:0000313" key="2">
    <source>
        <dbReference type="EMBL" id="KFM70552.1"/>
    </source>
</evidence>